<dbReference type="Proteomes" id="UP001528040">
    <property type="component" value="Unassembled WGS sequence"/>
</dbReference>
<protein>
    <submittedName>
        <fullName evidence="1">Histidine phosphatase family protein</fullName>
    </submittedName>
</protein>
<dbReference type="PANTHER" id="PTHR48100">
    <property type="entry name" value="BROAD-SPECIFICITY PHOSPHATASE YOR283W-RELATED"/>
    <property type="match status" value="1"/>
</dbReference>
<dbReference type="EMBL" id="JAQIIO010000001">
    <property type="protein sequence ID" value="MDA5092710.1"/>
    <property type="molecule type" value="Genomic_DNA"/>
</dbReference>
<dbReference type="Pfam" id="PF00300">
    <property type="entry name" value="His_Phos_1"/>
    <property type="match status" value="1"/>
</dbReference>
<dbReference type="SUPFAM" id="SSF53254">
    <property type="entry name" value="Phosphoglycerate mutase-like"/>
    <property type="match status" value="1"/>
</dbReference>
<dbReference type="InterPro" id="IPR029033">
    <property type="entry name" value="His_PPase_superfam"/>
</dbReference>
<sequence length="216" mass="24241">MAQITLIRHGQANTTATDEIGYDNLSDLGRQQARWLGDYMKAHNEEFDVIYSGSLNRQQQTAQEFGAAEITIDERLNEFSYYDISAAMHAQFDLQKPRSRDEFIAHMPLVFSAWQDGHLTGNFETFHDFQSRVDDALQEYAAQGKRVGVFTSGGVIGMAIRITMGLDTGTFTRLMLSIHNSSIHRLLPVGTSLSMTGFNAIPHLAAPDRQYAQTYI</sequence>
<evidence type="ECO:0000313" key="2">
    <source>
        <dbReference type="Proteomes" id="UP001528040"/>
    </source>
</evidence>
<comment type="caution">
    <text evidence="1">The sequence shown here is derived from an EMBL/GenBank/DDBJ whole genome shotgun (WGS) entry which is preliminary data.</text>
</comment>
<organism evidence="1 2">
    <name type="scientific">Aliiroseovarius salicola</name>
    <dbReference type="NCBI Taxonomy" id="3009082"/>
    <lineage>
        <taxon>Bacteria</taxon>
        <taxon>Pseudomonadati</taxon>
        <taxon>Pseudomonadota</taxon>
        <taxon>Alphaproteobacteria</taxon>
        <taxon>Rhodobacterales</taxon>
        <taxon>Paracoccaceae</taxon>
        <taxon>Aliiroseovarius</taxon>
    </lineage>
</organism>
<name>A0ABT4VYA5_9RHOB</name>
<reference evidence="1 2" key="1">
    <citation type="submission" date="2023-01" db="EMBL/GenBank/DDBJ databases">
        <authorList>
            <person name="Yoon J.-W."/>
        </authorList>
    </citation>
    <scope>NUCLEOTIDE SEQUENCE [LARGE SCALE GENOMIC DNA]</scope>
    <source>
        <strain evidence="1 2">KMU-50</strain>
    </source>
</reference>
<dbReference type="SMART" id="SM00855">
    <property type="entry name" value="PGAM"/>
    <property type="match status" value="1"/>
</dbReference>
<dbReference type="Gene3D" id="3.40.50.1240">
    <property type="entry name" value="Phosphoglycerate mutase-like"/>
    <property type="match status" value="1"/>
</dbReference>
<evidence type="ECO:0000313" key="1">
    <source>
        <dbReference type="EMBL" id="MDA5092710.1"/>
    </source>
</evidence>
<gene>
    <name evidence="1" type="ORF">O2N63_01250</name>
</gene>
<dbReference type="InterPro" id="IPR050275">
    <property type="entry name" value="PGM_Phosphatase"/>
</dbReference>
<dbReference type="CDD" id="cd07067">
    <property type="entry name" value="HP_PGM_like"/>
    <property type="match status" value="1"/>
</dbReference>
<accession>A0ABT4VYA5</accession>
<dbReference type="InterPro" id="IPR013078">
    <property type="entry name" value="His_Pase_superF_clade-1"/>
</dbReference>
<dbReference type="PANTHER" id="PTHR48100:SF1">
    <property type="entry name" value="HISTIDINE PHOSPHATASE FAMILY PROTEIN-RELATED"/>
    <property type="match status" value="1"/>
</dbReference>
<proteinExistence type="predicted"/>
<dbReference type="RefSeq" id="WP_271052245.1">
    <property type="nucleotide sequence ID" value="NZ_JAQIIO010000001.1"/>
</dbReference>
<keyword evidence="2" id="KW-1185">Reference proteome</keyword>